<accession>A0A928V2R9</accession>
<dbReference type="RefSeq" id="WP_193905999.1">
    <property type="nucleotide sequence ID" value="NZ_PRDL01000001.1"/>
</dbReference>
<evidence type="ECO:0000313" key="1">
    <source>
        <dbReference type="EMBL" id="MBE8715569.1"/>
    </source>
</evidence>
<keyword evidence="2" id="KW-1185">Reference proteome</keyword>
<organism evidence="1 2">
    <name type="scientific">Cellvibrio polysaccharolyticus</name>
    <dbReference type="NCBI Taxonomy" id="2082724"/>
    <lineage>
        <taxon>Bacteria</taxon>
        <taxon>Pseudomonadati</taxon>
        <taxon>Pseudomonadota</taxon>
        <taxon>Gammaproteobacteria</taxon>
        <taxon>Cellvibrionales</taxon>
        <taxon>Cellvibrionaceae</taxon>
        <taxon>Cellvibrio</taxon>
    </lineage>
</organism>
<proteinExistence type="predicted"/>
<dbReference type="AlphaFoldDB" id="A0A928V2R9"/>
<comment type="caution">
    <text evidence="1">The sequence shown here is derived from an EMBL/GenBank/DDBJ whole genome shotgun (WGS) entry which is preliminary data.</text>
</comment>
<name>A0A928V2R9_9GAMM</name>
<dbReference type="EMBL" id="PRDL01000001">
    <property type="protein sequence ID" value="MBE8715569.1"/>
    <property type="molecule type" value="Genomic_DNA"/>
</dbReference>
<reference evidence="1" key="1">
    <citation type="submission" date="2018-07" db="EMBL/GenBank/DDBJ databases">
        <title>Genome assembly of strain Ka43.</title>
        <authorList>
            <person name="Kukolya J."/>
            <person name="Nagy I."/>
            <person name="Horvath B."/>
            <person name="Toth A."/>
        </authorList>
    </citation>
    <scope>NUCLEOTIDE SEQUENCE</scope>
    <source>
        <strain evidence="1">KB43</strain>
    </source>
</reference>
<protein>
    <submittedName>
        <fullName evidence="1">Uncharacterized protein</fullName>
    </submittedName>
</protein>
<sequence>MRPLSKRLLMGVTLLIFLAGALVIMLRSTDVREHSPQSSLSSTPAFSNAPANLRETSHTAPAVINDEPQHPEQTTFSTALDDWIAEIRDSELPEHLLAAALLEKDTRTAFLRLQRLLQADPFHALLNMTLADHCLELPDPLFCNEQLRTRLMSFDGDNGRVRDFLALLAWQNGDLETALNELHESAHSSYSDDLWADQLQIIGESLTRFGWQERNRQWQKGVFGHAAAITNRSFSQLITLCREQIANAEWRSACRARGLNLAENGRTLLLQGIGLGLAQITSDADDPVVTRLKADQEEARGKLVTLLEQSTLNNENGQGLPLDDTRWQMYLDILRSEGEAAAFEYLTRTLADLHTNG</sequence>
<dbReference type="Proteomes" id="UP000652567">
    <property type="component" value="Unassembled WGS sequence"/>
</dbReference>
<evidence type="ECO:0000313" key="2">
    <source>
        <dbReference type="Proteomes" id="UP000652567"/>
    </source>
</evidence>
<gene>
    <name evidence="1" type="ORF">C4F51_00010</name>
</gene>